<keyword evidence="2" id="KW-1185">Reference proteome</keyword>
<protein>
    <submittedName>
        <fullName evidence="1">Uncharacterized protein</fullName>
    </submittedName>
</protein>
<dbReference type="EMBL" id="VSRR010086155">
    <property type="protein sequence ID" value="MPC90967.1"/>
    <property type="molecule type" value="Genomic_DNA"/>
</dbReference>
<name>A0A5B7JC69_PORTR</name>
<sequence>MLENNDKRGARTMLQKVIDAKVDYFTIYKPVWSAAARTGTPIKTKRSRRGCGDLKHRASHGTTARLLASGKVLLW</sequence>
<dbReference type="Proteomes" id="UP000324222">
    <property type="component" value="Unassembled WGS sequence"/>
</dbReference>
<reference evidence="1 2" key="1">
    <citation type="submission" date="2019-05" db="EMBL/GenBank/DDBJ databases">
        <title>Another draft genome of Portunus trituberculatus and its Hox gene families provides insights of decapod evolution.</title>
        <authorList>
            <person name="Jeong J.-H."/>
            <person name="Song I."/>
            <person name="Kim S."/>
            <person name="Choi T."/>
            <person name="Kim D."/>
            <person name="Ryu S."/>
            <person name="Kim W."/>
        </authorList>
    </citation>
    <scope>NUCLEOTIDE SEQUENCE [LARGE SCALE GENOMIC DNA]</scope>
    <source>
        <tissue evidence="1">Muscle</tissue>
    </source>
</reference>
<accession>A0A5B7JC69</accession>
<evidence type="ECO:0000313" key="2">
    <source>
        <dbReference type="Proteomes" id="UP000324222"/>
    </source>
</evidence>
<comment type="caution">
    <text evidence="1">The sequence shown here is derived from an EMBL/GenBank/DDBJ whole genome shotgun (WGS) entry which is preliminary data.</text>
</comment>
<dbReference type="AlphaFoldDB" id="A0A5B7JC69"/>
<organism evidence="1 2">
    <name type="scientific">Portunus trituberculatus</name>
    <name type="common">Swimming crab</name>
    <name type="synonym">Neptunus trituberculatus</name>
    <dbReference type="NCBI Taxonomy" id="210409"/>
    <lineage>
        <taxon>Eukaryota</taxon>
        <taxon>Metazoa</taxon>
        <taxon>Ecdysozoa</taxon>
        <taxon>Arthropoda</taxon>
        <taxon>Crustacea</taxon>
        <taxon>Multicrustacea</taxon>
        <taxon>Malacostraca</taxon>
        <taxon>Eumalacostraca</taxon>
        <taxon>Eucarida</taxon>
        <taxon>Decapoda</taxon>
        <taxon>Pleocyemata</taxon>
        <taxon>Brachyura</taxon>
        <taxon>Eubrachyura</taxon>
        <taxon>Portunoidea</taxon>
        <taxon>Portunidae</taxon>
        <taxon>Portuninae</taxon>
        <taxon>Portunus</taxon>
    </lineage>
</organism>
<proteinExistence type="predicted"/>
<gene>
    <name evidence="1" type="ORF">E2C01_085975</name>
</gene>
<evidence type="ECO:0000313" key="1">
    <source>
        <dbReference type="EMBL" id="MPC90967.1"/>
    </source>
</evidence>